<dbReference type="PANTHER" id="PTHR34352">
    <property type="entry name" value="PROTEIN YHFA"/>
    <property type="match status" value="1"/>
</dbReference>
<protein>
    <submittedName>
        <fullName evidence="1">Uncharacterized protein</fullName>
    </submittedName>
</protein>
<dbReference type="Pfam" id="PF02566">
    <property type="entry name" value="OsmC"/>
    <property type="match status" value="1"/>
</dbReference>
<evidence type="ECO:0000313" key="2">
    <source>
        <dbReference type="Proteomes" id="UP000235584"/>
    </source>
</evidence>
<reference evidence="1 2" key="1">
    <citation type="submission" date="2018-01" db="EMBL/GenBank/DDBJ databases">
        <title>Complete genome sequence of Bacteriovorax stolpii DSM12778.</title>
        <authorList>
            <person name="Tang B."/>
            <person name="Chang J."/>
        </authorList>
    </citation>
    <scope>NUCLEOTIDE SEQUENCE [LARGE SCALE GENOMIC DNA]</scope>
    <source>
        <strain evidence="1 2">DSM 12778</strain>
    </source>
</reference>
<dbReference type="Gene3D" id="3.30.300.20">
    <property type="match status" value="1"/>
</dbReference>
<dbReference type="EMBL" id="CP025704">
    <property type="protein sequence ID" value="AUN96528.1"/>
    <property type="molecule type" value="Genomic_DNA"/>
</dbReference>
<sequence length="145" mass="15796">MEANVKWNTKLSFTGNVRGHETQLDTTLANGSLNRGPSPKEMLLNAISACAGMDIASILENKKEPLLTLDINAKANMTKTTPSYFADIHLIYKIGGEVKKDMAIKACEASMTKYCGVSLMLSKVCPITYDVVLNGEKIFSGESKF</sequence>
<dbReference type="Proteomes" id="UP000235584">
    <property type="component" value="Chromosome"/>
</dbReference>
<dbReference type="PANTHER" id="PTHR34352:SF1">
    <property type="entry name" value="PROTEIN YHFA"/>
    <property type="match status" value="1"/>
</dbReference>
<dbReference type="KEGG" id="bsto:C0V70_00080"/>
<keyword evidence="2" id="KW-1185">Reference proteome</keyword>
<dbReference type="RefSeq" id="WP_102241823.1">
    <property type="nucleotide sequence ID" value="NZ_CP025704.1"/>
</dbReference>
<evidence type="ECO:0000313" key="1">
    <source>
        <dbReference type="EMBL" id="AUN96528.1"/>
    </source>
</evidence>
<dbReference type="AlphaFoldDB" id="A0A2K9NLZ4"/>
<name>A0A2K9NLZ4_BACTC</name>
<gene>
    <name evidence="1" type="ORF">C0V70_00080</name>
</gene>
<dbReference type="SUPFAM" id="SSF82784">
    <property type="entry name" value="OsmC-like"/>
    <property type="match status" value="1"/>
</dbReference>
<accession>A0A2K9NLZ4</accession>
<dbReference type="InterPro" id="IPR003718">
    <property type="entry name" value="OsmC/Ohr_fam"/>
</dbReference>
<proteinExistence type="predicted"/>
<dbReference type="InterPro" id="IPR015946">
    <property type="entry name" value="KH_dom-like_a/b"/>
</dbReference>
<organism evidence="1 2">
    <name type="scientific">Bacteriovorax stolpii</name>
    <name type="common">Bdellovibrio stolpii</name>
    <dbReference type="NCBI Taxonomy" id="960"/>
    <lineage>
        <taxon>Bacteria</taxon>
        <taxon>Pseudomonadati</taxon>
        <taxon>Bdellovibrionota</taxon>
        <taxon>Bacteriovoracia</taxon>
        <taxon>Bacteriovoracales</taxon>
        <taxon>Bacteriovoracaceae</taxon>
        <taxon>Bacteriovorax</taxon>
    </lineage>
</organism>
<dbReference type="InterPro" id="IPR036102">
    <property type="entry name" value="OsmC/Ohrsf"/>
</dbReference>